<dbReference type="PANTHER" id="PTHR30126">
    <property type="entry name" value="HTH-TYPE TRANSCRIPTIONAL REGULATOR"/>
    <property type="match status" value="1"/>
</dbReference>
<dbReference type="SUPFAM" id="SSF53850">
    <property type="entry name" value="Periplasmic binding protein-like II"/>
    <property type="match status" value="1"/>
</dbReference>
<proteinExistence type="inferred from homology"/>
<dbReference type="Pfam" id="PF00126">
    <property type="entry name" value="HTH_1"/>
    <property type="match status" value="1"/>
</dbReference>
<evidence type="ECO:0000313" key="6">
    <source>
        <dbReference type="EMBL" id="SFA91635.1"/>
    </source>
</evidence>
<protein>
    <submittedName>
        <fullName evidence="6">DNA-binding transcriptional regulator, LysR family</fullName>
    </submittedName>
</protein>
<keyword evidence="4" id="KW-0804">Transcription</keyword>
<gene>
    <name evidence="6" type="ORF">SAMN05421688_1728</name>
</gene>
<reference evidence="6 7" key="1">
    <citation type="submission" date="2016-10" db="EMBL/GenBank/DDBJ databases">
        <authorList>
            <person name="de Groot N.N."/>
        </authorList>
    </citation>
    <scope>NUCLEOTIDE SEQUENCE [LARGE SCALE GENOMIC DNA]</scope>
    <source>
        <strain evidence="6 7">DSM 29316</strain>
    </source>
</reference>
<name>A0A1I0WSB3_9RHOB</name>
<dbReference type="PANTHER" id="PTHR30126:SF99">
    <property type="entry name" value="TRANSCRIPTIONAL REGULATOR LYSR FAMILY"/>
    <property type="match status" value="1"/>
</dbReference>
<accession>A0A1I0WSB3</accession>
<evidence type="ECO:0000259" key="5">
    <source>
        <dbReference type="PROSITE" id="PS50931"/>
    </source>
</evidence>
<dbReference type="InterPro" id="IPR000847">
    <property type="entry name" value="LysR_HTH_N"/>
</dbReference>
<dbReference type="Gene3D" id="1.10.10.10">
    <property type="entry name" value="Winged helix-like DNA-binding domain superfamily/Winged helix DNA-binding domain"/>
    <property type="match status" value="1"/>
</dbReference>
<dbReference type="PRINTS" id="PR00039">
    <property type="entry name" value="HTHLYSR"/>
</dbReference>
<feature type="domain" description="HTH lysR-type" evidence="5">
    <location>
        <begin position="2"/>
        <end position="59"/>
    </location>
</feature>
<evidence type="ECO:0000256" key="1">
    <source>
        <dbReference type="ARBA" id="ARBA00009437"/>
    </source>
</evidence>
<dbReference type="GO" id="GO:0003700">
    <property type="term" value="F:DNA-binding transcription factor activity"/>
    <property type="evidence" value="ECO:0007669"/>
    <property type="project" value="InterPro"/>
</dbReference>
<dbReference type="InterPro" id="IPR036390">
    <property type="entry name" value="WH_DNA-bd_sf"/>
</dbReference>
<keyword evidence="2" id="KW-0805">Transcription regulation</keyword>
<dbReference type="RefSeq" id="WP_092063123.1">
    <property type="nucleotide sequence ID" value="NZ_FOJU01000002.1"/>
</dbReference>
<organism evidence="6 7">
    <name type="scientific">Poseidonocella pacifica</name>
    <dbReference type="NCBI Taxonomy" id="871651"/>
    <lineage>
        <taxon>Bacteria</taxon>
        <taxon>Pseudomonadati</taxon>
        <taxon>Pseudomonadota</taxon>
        <taxon>Alphaproteobacteria</taxon>
        <taxon>Rhodobacterales</taxon>
        <taxon>Roseobacteraceae</taxon>
        <taxon>Poseidonocella</taxon>
    </lineage>
</organism>
<dbReference type="GO" id="GO:0000976">
    <property type="term" value="F:transcription cis-regulatory region binding"/>
    <property type="evidence" value="ECO:0007669"/>
    <property type="project" value="TreeGrafter"/>
</dbReference>
<evidence type="ECO:0000313" key="7">
    <source>
        <dbReference type="Proteomes" id="UP000198796"/>
    </source>
</evidence>
<dbReference type="SUPFAM" id="SSF46785">
    <property type="entry name" value="Winged helix' DNA-binding domain"/>
    <property type="match status" value="1"/>
</dbReference>
<evidence type="ECO:0000256" key="3">
    <source>
        <dbReference type="ARBA" id="ARBA00023125"/>
    </source>
</evidence>
<dbReference type="Pfam" id="PF03466">
    <property type="entry name" value="LysR_substrate"/>
    <property type="match status" value="1"/>
</dbReference>
<dbReference type="Gene3D" id="3.40.190.10">
    <property type="entry name" value="Periplasmic binding protein-like II"/>
    <property type="match status" value="2"/>
</dbReference>
<dbReference type="CDD" id="cd05466">
    <property type="entry name" value="PBP2_LTTR_substrate"/>
    <property type="match status" value="1"/>
</dbReference>
<comment type="similarity">
    <text evidence="1">Belongs to the LysR transcriptional regulatory family.</text>
</comment>
<evidence type="ECO:0000256" key="4">
    <source>
        <dbReference type="ARBA" id="ARBA00023163"/>
    </source>
</evidence>
<keyword evidence="7" id="KW-1185">Reference proteome</keyword>
<evidence type="ECO:0000256" key="2">
    <source>
        <dbReference type="ARBA" id="ARBA00023015"/>
    </source>
</evidence>
<dbReference type="InterPro" id="IPR005119">
    <property type="entry name" value="LysR_subst-bd"/>
</dbReference>
<dbReference type="STRING" id="871651.SAMN05421688_1728"/>
<dbReference type="InterPro" id="IPR036388">
    <property type="entry name" value="WH-like_DNA-bd_sf"/>
</dbReference>
<dbReference type="Proteomes" id="UP000198796">
    <property type="component" value="Unassembled WGS sequence"/>
</dbReference>
<dbReference type="AlphaFoldDB" id="A0A1I0WSB3"/>
<dbReference type="OrthoDB" id="9811588at2"/>
<sequence>MLNATWLETFVVLTETGHFTRTAERLNMTQPGVSQHLRKLENQVGQALIARDGKSFVLTPAGRAVRDLGLSRRAEERHLREVIAKDDPDVGEVRIACSGSFAMLLYPRIVDLMRWAPQLVVHLEATPRSGIVAGVLDNRFDLGVVGQEPGHPRLDAERIGREELCLVLPASAKGEAVTFDGLEARGLVAHPDGYSYADELFAENFPERFKGADRLNIRTEINQIGQIPYPVAQGLGYTLLPRSGVEAFAQRDRLCTVELPHRRHHELWAISRRGIARTARLAQLMDLVRKLAAELG</sequence>
<dbReference type="PROSITE" id="PS50931">
    <property type="entry name" value="HTH_LYSR"/>
    <property type="match status" value="1"/>
</dbReference>
<keyword evidence="3 6" id="KW-0238">DNA-binding</keyword>
<dbReference type="EMBL" id="FOJU01000002">
    <property type="protein sequence ID" value="SFA91635.1"/>
    <property type="molecule type" value="Genomic_DNA"/>
</dbReference>